<evidence type="ECO:0000313" key="7">
    <source>
        <dbReference type="Proteomes" id="UP001430953"/>
    </source>
</evidence>
<dbReference type="PRINTS" id="PR01366">
    <property type="entry name" value="ROYALJELLY"/>
</dbReference>
<evidence type="ECO:0000256" key="1">
    <source>
        <dbReference type="ARBA" id="ARBA00004613"/>
    </source>
</evidence>
<reference evidence="6 7" key="1">
    <citation type="submission" date="2023-03" db="EMBL/GenBank/DDBJ databases">
        <title>High recombination rates correlate with genetic variation in Cardiocondyla obscurior ants.</title>
        <authorList>
            <person name="Errbii M."/>
        </authorList>
    </citation>
    <scope>NUCLEOTIDE SEQUENCE [LARGE SCALE GENOMIC DNA]</scope>
    <source>
        <strain evidence="6">Alpha-2009</strain>
        <tissue evidence="6">Whole body</tissue>
    </source>
</reference>
<evidence type="ECO:0008006" key="8">
    <source>
        <dbReference type="Google" id="ProtNLM"/>
    </source>
</evidence>
<dbReference type="SUPFAM" id="SSF63829">
    <property type="entry name" value="Calcium-dependent phosphotriesterase"/>
    <property type="match status" value="1"/>
</dbReference>
<comment type="caution">
    <text evidence="6">The sequence shown here is derived from an EMBL/GenBank/DDBJ whole genome shotgun (WGS) entry which is preliminary data.</text>
</comment>
<dbReference type="EMBL" id="JADYXP020000027">
    <property type="protein sequence ID" value="KAL0099803.1"/>
    <property type="molecule type" value="Genomic_DNA"/>
</dbReference>
<dbReference type="PANTHER" id="PTHR10009:SF18">
    <property type="entry name" value="PROTEIN YELLOW-LIKE PROTEIN"/>
    <property type="match status" value="1"/>
</dbReference>
<dbReference type="AlphaFoldDB" id="A0AAW2EAT0"/>
<dbReference type="InterPro" id="IPR011042">
    <property type="entry name" value="6-blade_b-propeller_TolB-like"/>
</dbReference>
<gene>
    <name evidence="6" type="ORF">PUN28_019900</name>
</gene>
<sequence>MTERLMLLAFLASVVLCHEPFQVIFEWKTFDFQWASDDERQLAITRGEYVQTNNFITTVKFWKDKMYLTLPRWKEGVPVTLAVTPAKPIASNNTAPNLEAFPNWQMQKLGDCSAFQLVHSIEIDPKGRMWVLDTGRPTSLRESKADCSPRLVILDLEDGGKILRSYHFPEHVARRANAYLNDIVLDHEDGGMAYITDTSTTDPGIIVYSLKDNNSWKVRHDSMKAKPEAVGFMVAKTHVINPVHVDGIALSPASSNDRQVYYSPLSSFHLYSVSVSALKNNVTNIDQYVKELGRKTSQTDGMIMSSTGVLYFGLLADDAIAMWDIKNTTSFTVGQRIISRDHVRTQWPDSFAFDENGNLWCVTNMLQNFLNNRVDTNVPNYRLIRSRVGVKNYQYYENGTTPEIPDITSSADSVKFVLATLLLSISVLIVK</sequence>
<dbReference type="PANTHER" id="PTHR10009">
    <property type="entry name" value="PROTEIN YELLOW-RELATED"/>
    <property type="match status" value="1"/>
</dbReference>
<evidence type="ECO:0000256" key="3">
    <source>
        <dbReference type="ARBA" id="ARBA00022525"/>
    </source>
</evidence>
<dbReference type="Gene3D" id="2.120.10.30">
    <property type="entry name" value="TolB, C-terminal domain"/>
    <property type="match status" value="1"/>
</dbReference>
<feature type="signal peptide" evidence="5">
    <location>
        <begin position="1"/>
        <end position="17"/>
    </location>
</feature>
<comment type="similarity">
    <text evidence="2">Belongs to the major royal jelly protein family.</text>
</comment>
<evidence type="ECO:0000256" key="5">
    <source>
        <dbReference type="SAM" id="SignalP"/>
    </source>
</evidence>
<dbReference type="GO" id="GO:0005576">
    <property type="term" value="C:extracellular region"/>
    <property type="evidence" value="ECO:0007669"/>
    <property type="project" value="UniProtKB-SubCell"/>
</dbReference>
<keyword evidence="3" id="KW-0964">Secreted</keyword>
<proteinExistence type="inferred from homology"/>
<evidence type="ECO:0000256" key="4">
    <source>
        <dbReference type="ARBA" id="ARBA00022729"/>
    </source>
</evidence>
<dbReference type="InterPro" id="IPR017996">
    <property type="entry name" value="MRJP/yellow-related"/>
</dbReference>
<comment type="subcellular location">
    <subcellularLocation>
        <location evidence="1">Secreted</location>
    </subcellularLocation>
</comment>
<dbReference type="Pfam" id="PF03022">
    <property type="entry name" value="MRJP"/>
    <property type="match status" value="1"/>
</dbReference>
<evidence type="ECO:0000256" key="2">
    <source>
        <dbReference type="ARBA" id="ARBA00009127"/>
    </source>
</evidence>
<keyword evidence="4 5" id="KW-0732">Signal</keyword>
<accession>A0AAW2EAT0</accession>
<keyword evidence="7" id="KW-1185">Reference proteome</keyword>
<evidence type="ECO:0000313" key="6">
    <source>
        <dbReference type="EMBL" id="KAL0099803.1"/>
    </source>
</evidence>
<organism evidence="6 7">
    <name type="scientific">Cardiocondyla obscurior</name>
    <dbReference type="NCBI Taxonomy" id="286306"/>
    <lineage>
        <taxon>Eukaryota</taxon>
        <taxon>Metazoa</taxon>
        <taxon>Ecdysozoa</taxon>
        <taxon>Arthropoda</taxon>
        <taxon>Hexapoda</taxon>
        <taxon>Insecta</taxon>
        <taxon>Pterygota</taxon>
        <taxon>Neoptera</taxon>
        <taxon>Endopterygota</taxon>
        <taxon>Hymenoptera</taxon>
        <taxon>Apocrita</taxon>
        <taxon>Aculeata</taxon>
        <taxon>Formicoidea</taxon>
        <taxon>Formicidae</taxon>
        <taxon>Myrmicinae</taxon>
        <taxon>Cardiocondyla</taxon>
    </lineage>
</organism>
<dbReference type="Proteomes" id="UP001430953">
    <property type="component" value="Unassembled WGS sequence"/>
</dbReference>
<feature type="chain" id="PRO_5043643449" description="Bee-milk protein" evidence="5">
    <location>
        <begin position="18"/>
        <end position="431"/>
    </location>
</feature>
<name>A0AAW2EAT0_9HYME</name>
<protein>
    <recommendedName>
        <fullName evidence="8">Bee-milk protein</fullName>
    </recommendedName>
</protein>